<dbReference type="PROSITE" id="PS51456">
    <property type="entry name" value="MYOSIN_MOTOR"/>
    <property type="match status" value="1"/>
</dbReference>
<keyword evidence="12" id="KW-0175">Coiled coil</keyword>
<dbReference type="GO" id="GO:0000146">
    <property type="term" value="F:microfilament motor activity"/>
    <property type="evidence" value="ECO:0007669"/>
    <property type="project" value="TreeGrafter"/>
</dbReference>
<dbReference type="GO" id="GO:0004674">
    <property type="term" value="F:protein serine/threonine kinase activity"/>
    <property type="evidence" value="ECO:0007669"/>
    <property type="project" value="TreeGrafter"/>
</dbReference>
<dbReference type="Gene3D" id="1.20.120.720">
    <property type="entry name" value="Myosin VI head, motor domain, U50 subdomain"/>
    <property type="match status" value="1"/>
</dbReference>
<dbReference type="Proteomes" id="UP001186944">
    <property type="component" value="Unassembled WGS sequence"/>
</dbReference>
<evidence type="ECO:0000256" key="3">
    <source>
        <dbReference type="ARBA" id="ARBA00022490"/>
    </source>
</evidence>
<dbReference type="InterPro" id="IPR036961">
    <property type="entry name" value="Kinesin_motor_dom_sf"/>
</dbReference>
<dbReference type="Gene3D" id="1.20.5.4820">
    <property type="match status" value="1"/>
</dbReference>
<dbReference type="InterPro" id="IPR008984">
    <property type="entry name" value="SMAD_FHA_dom_sf"/>
</dbReference>
<dbReference type="GO" id="GO:0042995">
    <property type="term" value="C:cell projection"/>
    <property type="evidence" value="ECO:0007669"/>
    <property type="project" value="UniProtKB-SubCell"/>
</dbReference>
<dbReference type="InterPro" id="IPR017855">
    <property type="entry name" value="SMAD-like_dom_sf"/>
</dbReference>
<dbReference type="Gene3D" id="2.60.200.10">
    <property type="match status" value="1"/>
</dbReference>
<feature type="region of interest" description="Disordered" evidence="13">
    <location>
        <begin position="789"/>
        <end position="833"/>
    </location>
</feature>
<evidence type="ECO:0000256" key="2">
    <source>
        <dbReference type="ARBA" id="ARBA00004316"/>
    </source>
</evidence>
<evidence type="ECO:0000313" key="17">
    <source>
        <dbReference type="Proteomes" id="UP001186944"/>
    </source>
</evidence>
<evidence type="ECO:0000259" key="15">
    <source>
        <dbReference type="PROSITE" id="PS51456"/>
    </source>
</evidence>
<feature type="binding site" evidence="11">
    <location>
        <begin position="100"/>
        <end position="107"/>
    </location>
    <ligand>
        <name>ATP</name>
        <dbReference type="ChEBI" id="CHEBI:30616"/>
    </ligand>
</feature>
<proteinExistence type="inferred from homology"/>
<feature type="domain" description="MH2" evidence="14">
    <location>
        <begin position="886"/>
        <end position="1078"/>
    </location>
</feature>
<dbReference type="EMBL" id="VSWD01000011">
    <property type="protein sequence ID" value="KAK3088133.1"/>
    <property type="molecule type" value="Genomic_DNA"/>
</dbReference>
<dbReference type="InterPro" id="IPR001609">
    <property type="entry name" value="Myosin_head_motor_dom-like"/>
</dbReference>
<dbReference type="Gene3D" id="1.10.10.820">
    <property type="match status" value="1"/>
</dbReference>
<dbReference type="Pfam" id="PF00063">
    <property type="entry name" value="Myosin_head"/>
    <property type="match status" value="1"/>
</dbReference>
<dbReference type="AlphaFoldDB" id="A0AA88XUT9"/>
<evidence type="ECO:0000256" key="8">
    <source>
        <dbReference type="ARBA" id="ARBA00023175"/>
    </source>
</evidence>
<dbReference type="Gene3D" id="3.40.850.10">
    <property type="entry name" value="Kinesin motor domain"/>
    <property type="match status" value="1"/>
</dbReference>
<dbReference type="PRINTS" id="PR00193">
    <property type="entry name" value="MYOSINHEAVY"/>
</dbReference>
<evidence type="ECO:0000256" key="4">
    <source>
        <dbReference type="ARBA" id="ARBA00022737"/>
    </source>
</evidence>
<dbReference type="GO" id="GO:0016459">
    <property type="term" value="C:myosin complex"/>
    <property type="evidence" value="ECO:0007669"/>
    <property type="project" value="UniProtKB-KW"/>
</dbReference>
<evidence type="ECO:0000256" key="7">
    <source>
        <dbReference type="ARBA" id="ARBA00023123"/>
    </source>
</evidence>
<keyword evidence="11" id="KW-0009">Actin-binding</keyword>
<evidence type="ECO:0000256" key="9">
    <source>
        <dbReference type="ARBA" id="ARBA00023212"/>
    </source>
</evidence>
<dbReference type="InterPro" id="IPR027417">
    <property type="entry name" value="P-loop_NTPase"/>
</dbReference>
<name>A0AA88XUT9_PINIB</name>
<comment type="caution">
    <text evidence="16">The sequence shown here is derived from an EMBL/GenBank/DDBJ whole genome shotgun (WGS) entry which is preliminary data.</text>
</comment>
<evidence type="ECO:0000313" key="16">
    <source>
        <dbReference type="EMBL" id="KAK3088133.1"/>
    </source>
</evidence>
<keyword evidence="8 11" id="KW-0505">Motor protein</keyword>
<reference evidence="16" key="1">
    <citation type="submission" date="2019-08" db="EMBL/GenBank/DDBJ databases">
        <title>The improved chromosome-level genome for the pearl oyster Pinctada fucata martensii using PacBio sequencing and Hi-C.</title>
        <authorList>
            <person name="Zheng Z."/>
        </authorList>
    </citation>
    <scope>NUCLEOTIDE SEQUENCE</scope>
    <source>
        <strain evidence="16">ZZ-2019</strain>
        <tissue evidence="16">Adductor muscle</tissue>
    </source>
</reference>
<dbReference type="SUPFAM" id="SSF49879">
    <property type="entry name" value="SMAD/FHA domain"/>
    <property type="match status" value="1"/>
</dbReference>
<dbReference type="PANTHER" id="PTHR46256:SF3">
    <property type="entry name" value="MYOSIN MOTOR DOMAIN-CONTAINING PROTEIN"/>
    <property type="match status" value="1"/>
</dbReference>
<dbReference type="Gene3D" id="1.20.58.530">
    <property type="match status" value="1"/>
</dbReference>
<feature type="region of interest" description="Actin-binding" evidence="11">
    <location>
        <begin position="616"/>
        <end position="638"/>
    </location>
</feature>
<keyword evidence="3" id="KW-0963">Cytoplasm</keyword>
<sequence>MPPARGVIDDLARLGDLTEEAILEELRARYDKDVIYTYIGDILVSVNPNRPLPIYGEQVGADYATISELRERPPHAYAIASLTYRNLLRSKVNQCILVSGESGAGKTECTKMMIAQAVRMTKTEEMMNLHDKIIEVNPVLEAFGNAQTVLNNNSSRFGKLVELEFTGEGGLLGARITEHMLEKSRVVHHGHGERTFHIFYYMFAGLTDRERKLYFLGRPEKFRIVDPSHGMPVFQSQADFDVHRESMDHLREVMKTVGFSTQVTEIIFAIVAGIIHLCNIEFAEDPEARQVIIVNEEALDYASRLLSVQGEDMVNVLLAITAFVRGERMVRLKTVSECCDGRDALAKALYSRLFSWIVRHINEMLDKEGKDHRVRECGIVSILDMAGFENFPVNSFEQLCINVANEQLQFYFNSYIFSWELSEYEEEDITPPKIKFINNKDILNLFLRRPDGVFSMLEDECRLQTSTDLGLVEKMNKQFNKHDNYKKTKGREAVFTVIHYAGQVQYKAHGFIEKNRETLGQNFLNLMENSHNGLINELFTSKITDSGTLMPSGRHRQSGMWDVPEWSKPNIPALGPGETLSRRQGKKIQKQVANRPLPDFPHGSYVTISQHFTKSLSNLMEKLSKGEPHFVRCIKANNEQQYGFFDPKLVMDQLRTTGVLETSRIRRMGFPKRMHFEEFIQRYQFIAFPMTRRMAPSGVNCLRIAQTAGLNQCEVGKTKVFLKYWQVDQLESIMDSLMADLVIVQKTVRKHITRNMFLRLHKQKLKDEDDLFIFGNHVTKTCDKYHHMMTSSNNHDKQQYQKQLQERRARESRHYGNSRYGQPKHRGLPRSNDLGQRHYGNYNIYDRPDYMDMDTDIPRRKPSHRIYQECLSQVVQKKKSLDPDAWCKIIYMEYDRVVAKFYILEREVTIDGSYEEFDGERIGLGAFQNEYRDVESEQIRTHVGKGVKLKREADGSITVIKMGKNPVIVKDSSDPGRHCFAPEVIQYDGKLPQGQPIMVFDMEEFKSQMGLMVQQNYMNEEDLEFMSVVGLSFIRDSTDDANTPCWLMVINIRAIQSIGDPDVMGQVQQLIAELALKTEEEVEQEEERKKLALRNNKRRWSKLDHRQGIKGKEAPLRKTRMELMQKGMSLKGKMSYSWEIERQSSKKKQKNMTEIQEEYDYEEPMSMIGGYRGNPSGPGYAASMISSVPWAHSGHEKPVRKEWAKIKVAIKEEKIEEEDAKLKAIQEALES</sequence>
<dbReference type="GO" id="GO:0005524">
    <property type="term" value="F:ATP binding"/>
    <property type="evidence" value="ECO:0007669"/>
    <property type="project" value="UniProtKB-UniRule"/>
</dbReference>
<evidence type="ECO:0000256" key="6">
    <source>
        <dbReference type="ARBA" id="ARBA00022840"/>
    </source>
</evidence>
<dbReference type="SMART" id="SM00242">
    <property type="entry name" value="MYSc"/>
    <property type="match status" value="1"/>
</dbReference>
<feature type="coiled-coil region" evidence="12">
    <location>
        <begin position="1067"/>
        <end position="1096"/>
    </location>
</feature>
<evidence type="ECO:0000256" key="5">
    <source>
        <dbReference type="ARBA" id="ARBA00022741"/>
    </source>
</evidence>
<keyword evidence="10" id="KW-0966">Cell projection</keyword>
<evidence type="ECO:0000259" key="14">
    <source>
        <dbReference type="PROSITE" id="PS51076"/>
    </source>
</evidence>
<dbReference type="InterPro" id="IPR052409">
    <property type="entry name" value="Myosin-III_kinase_activity"/>
</dbReference>
<comment type="similarity">
    <text evidence="11">Belongs to the TRAFAC class myosin-kinesin ATPase superfamily. Myosin family.</text>
</comment>
<dbReference type="Pfam" id="PF03166">
    <property type="entry name" value="MH2"/>
    <property type="match status" value="1"/>
</dbReference>
<dbReference type="PROSITE" id="PS51076">
    <property type="entry name" value="MH2"/>
    <property type="match status" value="1"/>
</dbReference>
<dbReference type="GO" id="GO:0003779">
    <property type="term" value="F:actin binding"/>
    <property type="evidence" value="ECO:0007669"/>
    <property type="project" value="UniProtKB-KW"/>
</dbReference>
<dbReference type="SMART" id="SM00524">
    <property type="entry name" value="DWB"/>
    <property type="match status" value="1"/>
</dbReference>
<protein>
    <submittedName>
        <fullName evidence="16">Uncharacterized protein</fullName>
    </submittedName>
</protein>
<gene>
    <name evidence="16" type="ORF">FSP39_015166</name>
</gene>
<keyword evidence="7 11" id="KW-0518">Myosin</keyword>
<dbReference type="GO" id="GO:0006355">
    <property type="term" value="P:regulation of DNA-templated transcription"/>
    <property type="evidence" value="ECO:0007669"/>
    <property type="project" value="InterPro"/>
</dbReference>
<dbReference type="CDD" id="cd00124">
    <property type="entry name" value="MYSc"/>
    <property type="match status" value="1"/>
</dbReference>
<evidence type="ECO:0000256" key="12">
    <source>
        <dbReference type="SAM" id="Coils"/>
    </source>
</evidence>
<evidence type="ECO:0000256" key="10">
    <source>
        <dbReference type="ARBA" id="ARBA00023273"/>
    </source>
</evidence>
<evidence type="ECO:0000256" key="11">
    <source>
        <dbReference type="PROSITE-ProRule" id="PRU00782"/>
    </source>
</evidence>
<feature type="domain" description="Myosin motor" evidence="15">
    <location>
        <begin position="6"/>
        <end position="735"/>
    </location>
</feature>
<keyword evidence="17" id="KW-1185">Reference proteome</keyword>
<dbReference type="GO" id="GO:0030832">
    <property type="term" value="P:regulation of actin filament length"/>
    <property type="evidence" value="ECO:0007669"/>
    <property type="project" value="TreeGrafter"/>
</dbReference>
<feature type="compositionally biased region" description="Basic and acidic residues" evidence="13">
    <location>
        <begin position="794"/>
        <end position="814"/>
    </location>
</feature>
<organism evidence="16 17">
    <name type="scientific">Pinctada imbricata</name>
    <name type="common">Atlantic pearl-oyster</name>
    <name type="synonym">Pinctada martensii</name>
    <dbReference type="NCBI Taxonomy" id="66713"/>
    <lineage>
        <taxon>Eukaryota</taxon>
        <taxon>Metazoa</taxon>
        <taxon>Spiralia</taxon>
        <taxon>Lophotrochozoa</taxon>
        <taxon>Mollusca</taxon>
        <taxon>Bivalvia</taxon>
        <taxon>Autobranchia</taxon>
        <taxon>Pteriomorphia</taxon>
        <taxon>Pterioida</taxon>
        <taxon>Pterioidea</taxon>
        <taxon>Pteriidae</taxon>
        <taxon>Pinctada</taxon>
    </lineage>
</organism>
<keyword evidence="4" id="KW-0677">Repeat</keyword>
<dbReference type="SUPFAM" id="SSF52540">
    <property type="entry name" value="P-loop containing nucleoside triphosphate hydrolases"/>
    <property type="match status" value="1"/>
</dbReference>
<keyword evidence="5 11" id="KW-0547">Nucleotide-binding</keyword>
<accession>A0AA88XUT9</accession>
<keyword evidence="9" id="KW-0206">Cytoskeleton</keyword>
<keyword evidence="6 11" id="KW-0067">ATP-binding</keyword>
<evidence type="ECO:0000256" key="13">
    <source>
        <dbReference type="SAM" id="MobiDB-lite"/>
    </source>
</evidence>
<comment type="subcellular location">
    <subcellularLocation>
        <location evidence="2">Cell projection</location>
    </subcellularLocation>
    <subcellularLocation>
        <location evidence="1">Cytoplasm</location>
        <location evidence="1">Cytoskeleton</location>
    </subcellularLocation>
</comment>
<evidence type="ECO:0000256" key="1">
    <source>
        <dbReference type="ARBA" id="ARBA00004245"/>
    </source>
</evidence>
<dbReference type="InterPro" id="IPR001132">
    <property type="entry name" value="SMAD_dom_Dwarfin-type"/>
</dbReference>
<dbReference type="PANTHER" id="PTHR46256">
    <property type="entry name" value="AGAP011099-PA"/>
    <property type="match status" value="1"/>
</dbReference>